<dbReference type="PANTHER" id="PTHR14369">
    <property type="entry name" value="SURFEIT LOCUS PROTEIN 6"/>
    <property type="match status" value="1"/>
</dbReference>
<dbReference type="GO" id="GO:0042274">
    <property type="term" value="P:ribosomal small subunit biogenesis"/>
    <property type="evidence" value="ECO:0007669"/>
    <property type="project" value="TreeGrafter"/>
</dbReference>
<gene>
    <name evidence="7" type="ORF">NQ314_002531</name>
</gene>
<evidence type="ECO:0000313" key="8">
    <source>
        <dbReference type="Proteomes" id="UP001162156"/>
    </source>
</evidence>
<dbReference type="AlphaFoldDB" id="A0AAV8ZRD2"/>
<comment type="subcellular location">
    <subcellularLocation>
        <location evidence="1">Nucleus</location>
    </subcellularLocation>
</comment>
<dbReference type="GO" id="GO:0042273">
    <property type="term" value="P:ribosomal large subunit biogenesis"/>
    <property type="evidence" value="ECO:0007669"/>
    <property type="project" value="TreeGrafter"/>
</dbReference>
<evidence type="ECO:0000256" key="4">
    <source>
        <dbReference type="SAM" id="Coils"/>
    </source>
</evidence>
<dbReference type="GO" id="GO:0005730">
    <property type="term" value="C:nucleolus"/>
    <property type="evidence" value="ECO:0007669"/>
    <property type="project" value="TreeGrafter"/>
</dbReference>
<dbReference type="InterPro" id="IPR007019">
    <property type="entry name" value="SURF6"/>
</dbReference>
<dbReference type="PANTHER" id="PTHR14369:SF0">
    <property type="entry name" value="SURFEIT LOCUS PROTEIN 6"/>
    <property type="match status" value="1"/>
</dbReference>
<evidence type="ECO:0000313" key="7">
    <source>
        <dbReference type="EMBL" id="KAJ8967997.1"/>
    </source>
</evidence>
<feature type="domain" description="Ribosomal RNA-processing protein 14/surfeit locus protein 6 C-terminal" evidence="6">
    <location>
        <begin position="158"/>
        <end position="251"/>
    </location>
</feature>
<feature type="compositionally biased region" description="Basic and acidic residues" evidence="5">
    <location>
        <begin position="233"/>
        <end position="252"/>
    </location>
</feature>
<reference evidence="7" key="1">
    <citation type="journal article" date="2023" name="Insect Mol. Biol.">
        <title>Genome sequencing provides insights into the evolution of gene families encoding plant cell wall-degrading enzymes in longhorned beetles.</title>
        <authorList>
            <person name="Shin N.R."/>
            <person name="Okamura Y."/>
            <person name="Kirsch R."/>
            <person name="Pauchet Y."/>
        </authorList>
    </citation>
    <scope>NUCLEOTIDE SEQUENCE</scope>
    <source>
        <strain evidence="7">RBIC_L_NR</strain>
    </source>
</reference>
<keyword evidence="3" id="KW-0539">Nucleus</keyword>
<dbReference type="Pfam" id="PF04935">
    <property type="entry name" value="SURF6"/>
    <property type="match status" value="1"/>
</dbReference>
<feature type="compositionally biased region" description="Basic and acidic residues" evidence="5">
    <location>
        <begin position="198"/>
        <end position="226"/>
    </location>
</feature>
<dbReference type="EMBL" id="JANEYF010000780">
    <property type="protein sequence ID" value="KAJ8967997.1"/>
    <property type="molecule type" value="Genomic_DNA"/>
</dbReference>
<dbReference type="GO" id="GO:0003723">
    <property type="term" value="F:RNA binding"/>
    <property type="evidence" value="ECO:0007669"/>
    <property type="project" value="TreeGrafter"/>
</dbReference>
<feature type="region of interest" description="Disordered" evidence="5">
    <location>
        <begin position="194"/>
        <end position="252"/>
    </location>
</feature>
<dbReference type="GO" id="GO:0003677">
    <property type="term" value="F:DNA binding"/>
    <property type="evidence" value="ECO:0007669"/>
    <property type="project" value="TreeGrafter"/>
</dbReference>
<name>A0AAV8ZRD2_9CUCU</name>
<keyword evidence="4" id="KW-0175">Coiled coil</keyword>
<comment type="similarity">
    <text evidence="2">Belongs to the SURF6 family.</text>
</comment>
<feature type="coiled-coil region" evidence="4">
    <location>
        <begin position="152"/>
        <end position="179"/>
    </location>
</feature>
<dbReference type="InterPro" id="IPR029190">
    <property type="entry name" value="Rrp14/SURF6_C"/>
</dbReference>
<evidence type="ECO:0000259" key="6">
    <source>
        <dbReference type="Pfam" id="PF04935"/>
    </source>
</evidence>
<dbReference type="Proteomes" id="UP001162156">
    <property type="component" value="Unassembled WGS sequence"/>
</dbReference>
<evidence type="ECO:0000256" key="1">
    <source>
        <dbReference type="ARBA" id="ARBA00004123"/>
    </source>
</evidence>
<evidence type="ECO:0000256" key="2">
    <source>
        <dbReference type="ARBA" id="ARBA00005904"/>
    </source>
</evidence>
<protein>
    <recommendedName>
        <fullName evidence="6">Ribosomal RNA-processing protein 14/surfeit locus protein 6 C-terminal domain-containing protein</fullName>
    </recommendedName>
</protein>
<accession>A0AAV8ZRD2</accession>
<keyword evidence="8" id="KW-1185">Reference proteome</keyword>
<organism evidence="7 8">
    <name type="scientific">Rhamnusium bicolor</name>
    <dbReference type="NCBI Taxonomy" id="1586634"/>
    <lineage>
        <taxon>Eukaryota</taxon>
        <taxon>Metazoa</taxon>
        <taxon>Ecdysozoa</taxon>
        <taxon>Arthropoda</taxon>
        <taxon>Hexapoda</taxon>
        <taxon>Insecta</taxon>
        <taxon>Pterygota</taxon>
        <taxon>Neoptera</taxon>
        <taxon>Endopterygota</taxon>
        <taxon>Coleoptera</taxon>
        <taxon>Polyphaga</taxon>
        <taxon>Cucujiformia</taxon>
        <taxon>Chrysomeloidea</taxon>
        <taxon>Cerambycidae</taxon>
        <taxon>Lepturinae</taxon>
        <taxon>Rhagiini</taxon>
        <taxon>Rhamnusium</taxon>
    </lineage>
</organism>
<comment type="caution">
    <text evidence="7">The sequence shown here is derived from an EMBL/GenBank/DDBJ whole genome shotgun (WGS) entry which is preliminary data.</text>
</comment>
<proteinExistence type="inferred from homology"/>
<evidence type="ECO:0000256" key="3">
    <source>
        <dbReference type="ARBA" id="ARBA00023242"/>
    </source>
</evidence>
<sequence>MQLIKNRTKFDPKKVEQILINENKFITDLFSVTAIPERKDFNEDDETSEKAHNFGFNMQGKKTSRAKSLQELQQRLEAITSKKKLTYKDKLTKKGLKNRMKKKNKREERNTKQKLVRVAKLTAKTEKNVGDSTIDEGHTKPIFNSEDKMVYSKFDFANLEEQKEKIQKLEERGETEKALEIKEKAAWRNALAKVKGQKVKDDPTLLKKSMRKQEQKQRSSKKKWENRIQGVQRAKDERQQKRTENIEKKKKR</sequence>
<evidence type="ECO:0000256" key="5">
    <source>
        <dbReference type="SAM" id="MobiDB-lite"/>
    </source>
</evidence>